<reference evidence="7 8" key="1">
    <citation type="submission" date="2016-10" db="EMBL/GenBank/DDBJ databases">
        <authorList>
            <person name="de Groot N.N."/>
        </authorList>
    </citation>
    <scope>NUCLEOTIDE SEQUENCE [LARGE SCALE GENOMIC DNA]</scope>
    <source>
        <strain evidence="7 8">CGMCC 1.10210</strain>
    </source>
</reference>
<dbReference type="STRING" id="728005.SAMN04488059_11266"/>
<evidence type="ECO:0000256" key="4">
    <source>
        <dbReference type="ARBA" id="ARBA00023136"/>
    </source>
</evidence>
<dbReference type="AlphaFoldDB" id="A0A1I1MQU4"/>
<name>A0A1I1MQU4_9HYPH</name>
<feature type="transmembrane region" description="Helical" evidence="5">
    <location>
        <begin position="115"/>
        <end position="133"/>
    </location>
</feature>
<dbReference type="GO" id="GO:0022857">
    <property type="term" value="F:transmembrane transporter activity"/>
    <property type="evidence" value="ECO:0007669"/>
    <property type="project" value="InterPro"/>
</dbReference>
<dbReference type="EMBL" id="FOMB01000012">
    <property type="protein sequence ID" value="SFC83950.1"/>
    <property type="molecule type" value="Genomic_DNA"/>
</dbReference>
<dbReference type="InterPro" id="IPR020846">
    <property type="entry name" value="MFS_dom"/>
</dbReference>
<evidence type="ECO:0000256" key="3">
    <source>
        <dbReference type="ARBA" id="ARBA00022989"/>
    </source>
</evidence>
<comment type="subcellular location">
    <subcellularLocation>
        <location evidence="1">Membrane</location>
        <topology evidence="1">Multi-pass membrane protein</topology>
    </subcellularLocation>
</comment>
<feature type="transmembrane region" description="Helical" evidence="5">
    <location>
        <begin position="203"/>
        <end position="227"/>
    </location>
</feature>
<organism evidence="7 8">
    <name type="scientific">Devosia psychrophila</name>
    <dbReference type="NCBI Taxonomy" id="728005"/>
    <lineage>
        <taxon>Bacteria</taxon>
        <taxon>Pseudomonadati</taxon>
        <taxon>Pseudomonadota</taxon>
        <taxon>Alphaproteobacteria</taxon>
        <taxon>Hyphomicrobiales</taxon>
        <taxon>Devosiaceae</taxon>
        <taxon>Devosia</taxon>
    </lineage>
</organism>
<sequence>MRATILEPNLPLPDPPRRGEGVDWIIQPAKGDGWQLKALRSNTVSFLSPQRLTMLIFFLQPIAFGAWLPRIPEVQQALGLGPAGLAVALLGLPCGTLLTLPFAGPLVGRIGSRMAILSGFVLYSLAVSLPAFAADPMMLFVALMLVGSSLSFVELGLNVQADAVEKGTGSMIMTTSHGFWSVGIMVGSLIGSALAGLGLAAHWAIPLVAVVVLPLALVVANVLPVYAVEAPKAEGQRSVWALPSWALLGICFFVFGITMTEGAMADWSAIFLRDALGAEGGMVGLGYSVFAAMVAAGRFGGDTLKKRFGAVNTARICGTLALVGAALLYVSPNEVMALVGFGIIGLGVSVGFPLAVTAAASLGDRAASANVAILSFVALLGFLVGPPMIGFVAEHFDMRVGIACLVPVLLVSLLLAGRLAVKKTPALNSPEADIPGVI</sequence>
<feature type="transmembrane region" description="Helical" evidence="5">
    <location>
        <begin position="239"/>
        <end position="260"/>
    </location>
</feature>
<dbReference type="PANTHER" id="PTHR23514:SF13">
    <property type="entry name" value="INNER MEMBRANE PROTEIN YBJJ"/>
    <property type="match status" value="1"/>
</dbReference>
<evidence type="ECO:0000259" key="6">
    <source>
        <dbReference type="PROSITE" id="PS50850"/>
    </source>
</evidence>
<accession>A0A1I1MQU4</accession>
<feature type="transmembrane region" description="Helical" evidence="5">
    <location>
        <begin position="178"/>
        <end position="197"/>
    </location>
</feature>
<evidence type="ECO:0000256" key="2">
    <source>
        <dbReference type="ARBA" id="ARBA00022692"/>
    </source>
</evidence>
<evidence type="ECO:0000256" key="5">
    <source>
        <dbReference type="SAM" id="Phobius"/>
    </source>
</evidence>
<gene>
    <name evidence="7" type="ORF">SAMN04488059_11266</name>
</gene>
<feature type="transmembrane region" description="Helical" evidence="5">
    <location>
        <begin position="336"/>
        <end position="359"/>
    </location>
</feature>
<feature type="transmembrane region" description="Helical" evidence="5">
    <location>
        <begin position="399"/>
        <end position="421"/>
    </location>
</feature>
<feature type="transmembrane region" description="Helical" evidence="5">
    <location>
        <begin position="139"/>
        <end position="157"/>
    </location>
</feature>
<evidence type="ECO:0000313" key="8">
    <source>
        <dbReference type="Proteomes" id="UP000182258"/>
    </source>
</evidence>
<dbReference type="InterPro" id="IPR011701">
    <property type="entry name" value="MFS"/>
</dbReference>
<dbReference type="Proteomes" id="UP000182258">
    <property type="component" value="Unassembled WGS sequence"/>
</dbReference>
<dbReference type="SUPFAM" id="SSF103473">
    <property type="entry name" value="MFS general substrate transporter"/>
    <property type="match status" value="1"/>
</dbReference>
<feature type="transmembrane region" description="Helical" evidence="5">
    <location>
        <begin position="371"/>
        <end position="393"/>
    </location>
</feature>
<dbReference type="CDD" id="cd17393">
    <property type="entry name" value="MFS_MosC_like"/>
    <property type="match status" value="1"/>
</dbReference>
<proteinExistence type="predicted"/>
<keyword evidence="4 5" id="KW-0472">Membrane</keyword>
<feature type="domain" description="Major facilitator superfamily (MFS) profile" evidence="6">
    <location>
        <begin position="49"/>
        <end position="424"/>
    </location>
</feature>
<keyword evidence="2 5" id="KW-0812">Transmembrane</keyword>
<protein>
    <submittedName>
        <fullName evidence="7">Fucose permease</fullName>
    </submittedName>
</protein>
<keyword evidence="3 5" id="KW-1133">Transmembrane helix</keyword>
<dbReference type="Pfam" id="PF07690">
    <property type="entry name" value="MFS_1"/>
    <property type="match status" value="1"/>
</dbReference>
<feature type="transmembrane region" description="Helical" evidence="5">
    <location>
        <begin position="52"/>
        <end position="71"/>
    </location>
</feature>
<dbReference type="PANTHER" id="PTHR23514">
    <property type="entry name" value="BYPASS OF STOP CODON PROTEIN 6"/>
    <property type="match status" value="1"/>
</dbReference>
<feature type="transmembrane region" description="Helical" evidence="5">
    <location>
        <begin position="280"/>
        <end position="301"/>
    </location>
</feature>
<evidence type="ECO:0000313" key="7">
    <source>
        <dbReference type="EMBL" id="SFC83950.1"/>
    </source>
</evidence>
<feature type="transmembrane region" description="Helical" evidence="5">
    <location>
        <begin position="83"/>
        <end position="103"/>
    </location>
</feature>
<dbReference type="PROSITE" id="PS50850">
    <property type="entry name" value="MFS"/>
    <property type="match status" value="1"/>
</dbReference>
<dbReference type="Gene3D" id="1.20.1250.20">
    <property type="entry name" value="MFS general substrate transporter like domains"/>
    <property type="match status" value="1"/>
</dbReference>
<feature type="transmembrane region" description="Helical" evidence="5">
    <location>
        <begin position="313"/>
        <end position="330"/>
    </location>
</feature>
<dbReference type="GO" id="GO:0016020">
    <property type="term" value="C:membrane"/>
    <property type="evidence" value="ECO:0007669"/>
    <property type="project" value="UniProtKB-SubCell"/>
</dbReference>
<evidence type="ECO:0000256" key="1">
    <source>
        <dbReference type="ARBA" id="ARBA00004141"/>
    </source>
</evidence>
<dbReference type="InterPro" id="IPR051788">
    <property type="entry name" value="MFS_Transporter"/>
</dbReference>
<dbReference type="InterPro" id="IPR036259">
    <property type="entry name" value="MFS_trans_sf"/>
</dbReference>